<dbReference type="PANTHER" id="PTHR33371">
    <property type="entry name" value="INTERMEMBRANE PHOSPHOLIPID TRANSPORT SYSTEM BINDING PROTEIN MLAD-RELATED"/>
    <property type="match status" value="1"/>
</dbReference>
<evidence type="ECO:0000256" key="1">
    <source>
        <dbReference type="SAM" id="Phobius"/>
    </source>
</evidence>
<keyword evidence="1" id="KW-0472">Membrane</keyword>
<proteinExistence type="predicted"/>
<dbReference type="Proteomes" id="UP000003844">
    <property type="component" value="Unassembled WGS sequence"/>
</dbReference>
<dbReference type="AlphaFoldDB" id="H2BUH3"/>
<dbReference type="STRING" id="865937.Gilli_3244"/>
<name>H2BUH3_GILLR</name>
<gene>
    <name evidence="3" type="ORF">Gilli_3244</name>
</gene>
<feature type="domain" description="Mce/MlaD" evidence="2">
    <location>
        <begin position="39"/>
        <end position="117"/>
    </location>
</feature>
<keyword evidence="1" id="KW-0812">Transmembrane</keyword>
<sequence>MRKNTSKNVQLGIFVVIGIILFSLGVYFIGSKQNLFGETIRINSVFKNVSGLQLGNNVRFAGVNVGTVKEITILNDTAINVNMAVEVKTASLIRKNAQATIGSDGLVGSMIVNILPGDNLENGLIKSGDTIESISKIATADMLTTLNTTNENAALLTADLLKITNSINNGEGLLGTMLKDEELVTNIKLSIANLQRTSKAASRSIDKLNNILSEIDYQESVAGLLLSDTVSKEKIKNIIDNLELSSQEINSISTNLNEFSANLRDGEGAINYLVQDTTFVNNLDSTIRNTEEGSEKLDEIMEAVKQSFLFRGYFRKQERREQRLNINEDSIRR</sequence>
<reference evidence="4" key="1">
    <citation type="journal article" date="2012" name="Stand. Genomic Sci.">
        <title>Genome sequence of the Antarctic rhodopsins-containing flavobacterium Gillisia limnaea type strain (R-8282(T)).</title>
        <authorList>
            <person name="Riedel T."/>
            <person name="Held B."/>
            <person name="Nolan M."/>
            <person name="Lucas S."/>
            <person name="Lapidus A."/>
            <person name="Tice H."/>
            <person name="Del Rio T.G."/>
            <person name="Cheng J.F."/>
            <person name="Han C."/>
            <person name="Tapia R."/>
            <person name="Goodwin L.A."/>
            <person name="Pitluck S."/>
            <person name="Liolios K."/>
            <person name="Mavromatis K."/>
            <person name="Pagani I."/>
            <person name="Ivanova N."/>
            <person name="Mikhailova N."/>
            <person name="Pati A."/>
            <person name="Chen A."/>
            <person name="Palaniappan K."/>
            <person name="Land M."/>
            <person name="Rohde M."/>
            <person name="Tindall B.J."/>
            <person name="Detter J.C."/>
            <person name="Goker M."/>
            <person name="Bristow J."/>
            <person name="Eisen J.A."/>
            <person name="Markowitz V."/>
            <person name="Hugenholtz P."/>
            <person name="Kyrpides N.C."/>
            <person name="Klenk H.P."/>
            <person name="Woyke T."/>
        </authorList>
    </citation>
    <scope>NUCLEOTIDE SEQUENCE [LARGE SCALE GENOMIC DNA]</scope>
    <source>
        <strain evidence="4">DSM 15749 / LMG 21470 / R-8282</strain>
    </source>
</reference>
<dbReference type="InterPro" id="IPR003399">
    <property type="entry name" value="Mce/MlaD"/>
</dbReference>
<evidence type="ECO:0000313" key="3">
    <source>
        <dbReference type="EMBL" id="EHQ03851.1"/>
    </source>
</evidence>
<dbReference type="InterPro" id="IPR052336">
    <property type="entry name" value="MlaD_Phospholipid_Transporter"/>
</dbReference>
<keyword evidence="1" id="KW-1133">Transmembrane helix</keyword>
<dbReference type="EMBL" id="JH594606">
    <property type="protein sequence ID" value="EHQ03851.1"/>
    <property type="molecule type" value="Genomic_DNA"/>
</dbReference>
<protein>
    <submittedName>
        <fullName evidence="3">Mammalian cell entry related domain protein</fullName>
    </submittedName>
</protein>
<dbReference type="RefSeq" id="WP_006990157.1">
    <property type="nucleotide sequence ID" value="NZ_JH594606.1"/>
</dbReference>
<organism evidence="3 4">
    <name type="scientific">Gillisia limnaea (strain DSM 15749 / LMG 21470 / R-8282)</name>
    <dbReference type="NCBI Taxonomy" id="865937"/>
    <lineage>
        <taxon>Bacteria</taxon>
        <taxon>Pseudomonadati</taxon>
        <taxon>Bacteroidota</taxon>
        <taxon>Flavobacteriia</taxon>
        <taxon>Flavobacteriales</taxon>
        <taxon>Flavobacteriaceae</taxon>
        <taxon>Gillisia</taxon>
    </lineage>
</organism>
<dbReference type="eggNOG" id="COG1463">
    <property type="taxonomic scope" value="Bacteria"/>
</dbReference>
<dbReference type="HOGENOM" id="CLU_054524_0_0_10"/>
<evidence type="ECO:0000313" key="4">
    <source>
        <dbReference type="Proteomes" id="UP000003844"/>
    </source>
</evidence>
<keyword evidence="4" id="KW-1185">Reference proteome</keyword>
<feature type="transmembrane region" description="Helical" evidence="1">
    <location>
        <begin position="12"/>
        <end position="30"/>
    </location>
</feature>
<dbReference type="PANTHER" id="PTHR33371:SF4">
    <property type="entry name" value="INTERMEMBRANE PHOSPHOLIPID TRANSPORT SYSTEM BINDING PROTEIN MLAD"/>
    <property type="match status" value="1"/>
</dbReference>
<dbReference type="Pfam" id="PF02470">
    <property type="entry name" value="MlaD"/>
    <property type="match status" value="1"/>
</dbReference>
<dbReference type="OrthoDB" id="9771725at2"/>
<accession>H2BUH3</accession>
<evidence type="ECO:0000259" key="2">
    <source>
        <dbReference type="Pfam" id="PF02470"/>
    </source>
</evidence>